<protein>
    <submittedName>
        <fullName evidence="1">Uncharacterized protein</fullName>
    </submittedName>
</protein>
<proteinExistence type="predicted"/>
<dbReference type="EMBL" id="LT593849">
    <property type="protein sequence ID" value="SBQ77027.1"/>
    <property type="molecule type" value="Genomic_DNA"/>
</dbReference>
<dbReference type="RefSeq" id="YP_009268303.1">
    <property type="nucleotide sequence ID" value="NC_030629.1"/>
</dbReference>
<sequence length="131" mass="15871">MFKKIFSVYWSRTPQKRTLLKEFDLLPGNTISKRVLPKIISLSEFRFKTLKNRRVWQEHYNYLNRRYGMGLKSFYINSKMVLDNISSVKKDIQYRIENNLSLKHLSKTLARCLTKRFISNILESFYTQYML</sequence>
<dbReference type="AlphaFoldDB" id="A0A1A8H151"/>
<dbReference type="GeneID" id="29200501"/>
<evidence type="ECO:0000313" key="1">
    <source>
        <dbReference type="EMBL" id="SBQ77027.1"/>
    </source>
</evidence>
<reference evidence="1" key="2">
    <citation type="submission" date="2016-08" db="EMBL/GenBank/DDBJ databases">
        <authorList>
            <person name="Seilhamer J.J."/>
        </authorList>
    </citation>
    <scope>NUCLEOTIDE SEQUENCE</scope>
</reference>
<reference evidence="1" key="1">
    <citation type="submission" date="2016-04" db="EMBL/GenBank/DDBJ databases">
        <authorList>
            <person name="Evans L.H."/>
            <person name="Alamgir A."/>
            <person name="Owens N."/>
            <person name="Weber N.D."/>
            <person name="Virtaneva K."/>
            <person name="Barbian K."/>
            <person name="Babar A."/>
            <person name="Rosenke K."/>
        </authorList>
    </citation>
    <scope>NUCLEOTIDE SEQUENCE</scope>
</reference>
<accession>A0A1A8H151</accession>
<gene>
    <name evidence="1" type="primary">orf131</name>
    <name evidence="1" type="ORF">BN5726_79</name>
</gene>
<organism evidence="1">
    <name type="scientific">Ostreobium quekettii</name>
    <dbReference type="NCBI Taxonomy" id="121088"/>
    <lineage>
        <taxon>Eukaryota</taxon>
        <taxon>Viridiplantae</taxon>
        <taxon>Chlorophyta</taxon>
        <taxon>core chlorophytes</taxon>
        <taxon>Ulvophyceae</taxon>
        <taxon>TCBD clade</taxon>
        <taxon>Bryopsidales</taxon>
        <taxon>Ostreobineae</taxon>
        <taxon>Ostreobiaceae</taxon>
        <taxon>Ostreobium</taxon>
    </lineage>
</organism>
<name>A0A1A8H151_9CHLO</name>